<proteinExistence type="inferred from homology"/>
<dbReference type="Proteomes" id="UP000789803">
    <property type="component" value="Unassembled WGS sequence"/>
</dbReference>
<dbReference type="HAMAP" id="MF_01416">
    <property type="entry name" value="ATP_synth_delta_bact"/>
    <property type="match status" value="1"/>
</dbReference>
<comment type="function">
    <text evidence="7">F(1)F(0) ATP synthase produces ATP from ADP in the presence of a proton or sodium gradient. F-type ATPases consist of two structural domains, F(1) containing the extramembraneous catalytic core and F(0) containing the membrane proton channel, linked together by a central stalk and a peripheral stalk. During catalysis, ATP synthesis in the catalytic domain of F(1) is coupled via a rotary mechanism of the central stalk subunits to proton translocation.</text>
</comment>
<dbReference type="EMBL" id="CAJHOF010000003">
    <property type="protein sequence ID" value="CAD7287597.1"/>
    <property type="molecule type" value="Genomic_DNA"/>
</dbReference>
<reference evidence="8 9" key="1">
    <citation type="submission" date="2020-11" db="EMBL/GenBank/DDBJ databases">
        <authorList>
            <person name="Peeters C."/>
        </authorList>
    </citation>
    <scope>NUCLEOTIDE SEQUENCE [LARGE SCALE GENOMIC DNA]</scope>
    <source>
        <strain evidence="8 9">LMG 7974</strain>
    </source>
</reference>
<evidence type="ECO:0000313" key="8">
    <source>
        <dbReference type="EMBL" id="CAD7287597.1"/>
    </source>
</evidence>
<keyword evidence="6 7" id="KW-0066">ATP synthesis</keyword>
<dbReference type="Pfam" id="PF00213">
    <property type="entry name" value="OSCP"/>
    <property type="match status" value="1"/>
</dbReference>
<dbReference type="InterPro" id="IPR000711">
    <property type="entry name" value="ATPase_OSCP/dsu"/>
</dbReference>
<sequence length="176" mass="19890">MNEVVAKKYVKAILADLKGAELDTFTSDLEKISEAYEYEKFKNIIALPTLSSNEKAKFLISLVKKPSQKFQNFISLIAQNKRFNLLPLIANGLKAERAIAQNIYLGKIYANTKLSKEQVKALEDSFSKRFDAKIELEVSDKSYNGVKVELNELGVEVSFSVDRLKAQMSEYILKAI</sequence>
<dbReference type="RefSeq" id="WP_229932297.1">
    <property type="nucleotide sequence ID" value="NZ_CAJHOF010000003.1"/>
</dbReference>
<comment type="function">
    <text evidence="7">This protein is part of the stalk that links CF(0) to CF(1). It either transmits conformational changes from CF(0) to CF(1) or is implicated in proton conduction.</text>
</comment>
<organism evidence="8 9">
    <name type="scientific">Campylobacter majalis</name>
    <dbReference type="NCBI Taxonomy" id="2790656"/>
    <lineage>
        <taxon>Bacteria</taxon>
        <taxon>Pseudomonadati</taxon>
        <taxon>Campylobacterota</taxon>
        <taxon>Epsilonproteobacteria</taxon>
        <taxon>Campylobacterales</taxon>
        <taxon>Campylobacteraceae</taxon>
        <taxon>Campylobacter</taxon>
    </lineage>
</organism>
<evidence type="ECO:0000256" key="1">
    <source>
        <dbReference type="ARBA" id="ARBA00004370"/>
    </source>
</evidence>
<evidence type="ECO:0000313" key="9">
    <source>
        <dbReference type="Proteomes" id="UP000789803"/>
    </source>
</evidence>
<dbReference type="Gene3D" id="1.10.520.20">
    <property type="entry name" value="N-terminal domain of the delta subunit of the F1F0-ATP synthase"/>
    <property type="match status" value="1"/>
</dbReference>
<dbReference type="NCBIfam" id="NF006291">
    <property type="entry name" value="PRK08474.1"/>
    <property type="match status" value="1"/>
</dbReference>
<keyword evidence="5 7" id="KW-0472">Membrane</keyword>
<evidence type="ECO:0000256" key="7">
    <source>
        <dbReference type="HAMAP-Rule" id="MF_01416"/>
    </source>
</evidence>
<keyword evidence="4 7" id="KW-0406">Ion transport</keyword>
<dbReference type="SUPFAM" id="SSF47928">
    <property type="entry name" value="N-terminal domain of the delta subunit of the F1F0-ATP synthase"/>
    <property type="match status" value="1"/>
</dbReference>
<comment type="subcellular location">
    <subcellularLocation>
        <location evidence="7">Cell membrane</location>
        <topology evidence="7">Peripheral membrane protein</topology>
    </subcellularLocation>
    <subcellularLocation>
        <location evidence="1">Membrane</location>
    </subcellularLocation>
</comment>
<evidence type="ECO:0000256" key="2">
    <source>
        <dbReference type="ARBA" id="ARBA00022448"/>
    </source>
</evidence>
<keyword evidence="9" id="KW-1185">Reference proteome</keyword>
<accession>A0ABM8Q410</accession>
<evidence type="ECO:0000256" key="4">
    <source>
        <dbReference type="ARBA" id="ARBA00023065"/>
    </source>
</evidence>
<gene>
    <name evidence="8" type="primary">atpD_2</name>
    <name evidence="7" type="synonym">atpH</name>
    <name evidence="8" type="ORF">LMG7974_00476</name>
</gene>
<keyword evidence="3 7" id="KW-0375">Hydrogen ion transport</keyword>
<protein>
    <recommendedName>
        <fullName evidence="7">ATP synthase subunit delta</fullName>
    </recommendedName>
    <alternativeName>
        <fullName evidence="7">ATP synthase F(1) sector subunit delta</fullName>
    </alternativeName>
    <alternativeName>
        <fullName evidence="7">F-type ATPase subunit delta</fullName>
        <shortName evidence="7">F-ATPase subunit delta</shortName>
    </alternativeName>
</protein>
<keyword evidence="7" id="KW-0139">CF(1)</keyword>
<comment type="similarity">
    <text evidence="7">Belongs to the ATPase delta chain family.</text>
</comment>
<comment type="caution">
    <text evidence="8">The sequence shown here is derived from an EMBL/GenBank/DDBJ whole genome shotgun (WGS) entry which is preliminary data.</text>
</comment>
<dbReference type="InterPro" id="IPR026015">
    <property type="entry name" value="ATP_synth_OSCP/delta_N_sf"/>
</dbReference>
<name>A0ABM8Q410_9BACT</name>
<evidence type="ECO:0000256" key="6">
    <source>
        <dbReference type="ARBA" id="ARBA00023310"/>
    </source>
</evidence>
<evidence type="ECO:0000256" key="5">
    <source>
        <dbReference type="ARBA" id="ARBA00023136"/>
    </source>
</evidence>
<keyword evidence="2 7" id="KW-0813">Transport</keyword>
<keyword evidence="7" id="KW-1003">Cell membrane</keyword>
<evidence type="ECO:0000256" key="3">
    <source>
        <dbReference type="ARBA" id="ARBA00022781"/>
    </source>
</evidence>